<evidence type="ECO:0000259" key="4">
    <source>
        <dbReference type="PROSITE" id="PS50113"/>
    </source>
</evidence>
<accession>A0ABY7JJC9</accession>
<dbReference type="Gene3D" id="3.20.20.450">
    <property type="entry name" value="EAL domain"/>
    <property type="match status" value="1"/>
</dbReference>
<dbReference type="InterPro" id="IPR000014">
    <property type="entry name" value="PAS"/>
</dbReference>
<dbReference type="PROSITE" id="PS50887">
    <property type="entry name" value="GGDEF"/>
    <property type="match status" value="1"/>
</dbReference>
<dbReference type="InterPro" id="IPR001610">
    <property type="entry name" value="PAC"/>
</dbReference>
<keyword evidence="1" id="KW-0175">Coiled coil</keyword>
<dbReference type="Proteomes" id="UP001164794">
    <property type="component" value="Chromosome"/>
</dbReference>
<feature type="transmembrane region" description="Helical" evidence="2">
    <location>
        <begin position="52"/>
        <end position="71"/>
    </location>
</feature>
<keyword evidence="2" id="KW-0812">Transmembrane</keyword>
<dbReference type="NCBIfam" id="TIGR00229">
    <property type="entry name" value="sensory_box"/>
    <property type="match status" value="2"/>
</dbReference>
<dbReference type="Gene3D" id="3.30.70.270">
    <property type="match status" value="1"/>
</dbReference>
<evidence type="ECO:0000259" key="3">
    <source>
        <dbReference type="PROSITE" id="PS50112"/>
    </source>
</evidence>
<dbReference type="InterPro" id="IPR035919">
    <property type="entry name" value="EAL_sf"/>
</dbReference>
<dbReference type="CDD" id="cd01948">
    <property type="entry name" value="EAL"/>
    <property type="match status" value="1"/>
</dbReference>
<dbReference type="SUPFAM" id="SSF141868">
    <property type="entry name" value="EAL domain-like"/>
    <property type="match status" value="1"/>
</dbReference>
<evidence type="ECO:0000256" key="1">
    <source>
        <dbReference type="SAM" id="Coils"/>
    </source>
</evidence>
<evidence type="ECO:0000259" key="5">
    <source>
        <dbReference type="PROSITE" id="PS50883"/>
    </source>
</evidence>
<feature type="transmembrane region" description="Helical" evidence="2">
    <location>
        <begin position="442"/>
        <end position="461"/>
    </location>
</feature>
<feature type="domain" description="EAL" evidence="5">
    <location>
        <begin position="1239"/>
        <end position="1493"/>
    </location>
</feature>
<name>A0ABY7JJC9_9BURK</name>
<feature type="transmembrane region" description="Helical" evidence="2">
    <location>
        <begin position="83"/>
        <end position="102"/>
    </location>
</feature>
<dbReference type="SUPFAM" id="SSF55073">
    <property type="entry name" value="Nucleotide cyclase"/>
    <property type="match status" value="1"/>
</dbReference>
<dbReference type="CDD" id="cd00130">
    <property type="entry name" value="PAS"/>
    <property type="match status" value="2"/>
</dbReference>
<keyword evidence="2" id="KW-0472">Membrane</keyword>
<dbReference type="SMART" id="SM00052">
    <property type="entry name" value="EAL"/>
    <property type="match status" value="1"/>
</dbReference>
<dbReference type="InterPro" id="IPR000160">
    <property type="entry name" value="GGDEF_dom"/>
</dbReference>
<evidence type="ECO:0000313" key="8">
    <source>
        <dbReference type="Proteomes" id="UP001164794"/>
    </source>
</evidence>
<dbReference type="Gene3D" id="3.30.450.20">
    <property type="entry name" value="PAS domain"/>
    <property type="match status" value="2"/>
</dbReference>
<dbReference type="SUPFAM" id="SSF55785">
    <property type="entry name" value="PYP-like sensor domain (PAS domain)"/>
    <property type="match status" value="2"/>
</dbReference>
<feature type="domain" description="PAC" evidence="4">
    <location>
        <begin position="509"/>
        <end position="561"/>
    </location>
</feature>
<protein>
    <submittedName>
        <fullName evidence="7">EAL domain-containing protein</fullName>
    </submittedName>
</protein>
<evidence type="ECO:0000256" key="2">
    <source>
        <dbReference type="SAM" id="Phobius"/>
    </source>
</evidence>
<feature type="domain" description="PAC" evidence="4">
    <location>
        <begin position="1014"/>
        <end position="1066"/>
    </location>
</feature>
<dbReference type="SMART" id="SM00267">
    <property type="entry name" value="GGDEF"/>
    <property type="match status" value="1"/>
</dbReference>
<dbReference type="PANTHER" id="PTHR44757">
    <property type="entry name" value="DIGUANYLATE CYCLASE DGCP"/>
    <property type="match status" value="1"/>
</dbReference>
<dbReference type="Pfam" id="PF00563">
    <property type="entry name" value="EAL"/>
    <property type="match status" value="1"/>
</dbReference>
<dbReference type="InterPro" id="IPR001633">
    <property type="entry name" value="EAL_dom"/>
</dbReference>
<organism evidence="7 8">
    <name type="scientific">Oxalobacter aliiformigenes</name>
    <dbReference type="NCBI Taxonomy" id="2946593"/>
    <lineage>
        <taxon>Bacteria</taxon>
        <taxon>Pseudomonadati</taxon>
        <taxon>Pseudomonadota</taxon>
        <taxon>Betaproteobacteria</taxon>
        <taxon>Burkholderiales</taxon>
        <taxon>Oxalobacteraceae</taxon>
        <taxon>Oxalobacter</taxon>
    </lineage>
</organism>
<reference evidence="7" key="1">
    <citation type="journal article" date="2022" name="Front. Microbiol.">
        <title>New perspectives on an old grouping: The genomic and phenotypic variability of Oxalobacter formigenes and the implications for calcium oxalate stone prevention.</title>
        <authorList>
            <person name="Chmiel J.A."/>
            <person name="Carr C."/>
            <person name="Stuivenberg G.A."/>
            <person name="Venema R."/>
            <person name="Chanyi R.M."/>
            <person name="Al K.F."/>
            <person name="Giguere D."/>
            <person name="Say H."/>
            <person name="Akouris P.P."/>
            <person name="Dominguez Romero S.A."/>
            <person name="Kwong A."/>
            <person name="Tai V."/>
            <person name="Koval S.F."/>
            <person name="Razvi H."/>
            <person name="Bjazevic J."/>
            <person name="Burton J.P."/>
        </authorList>
    </citation>
    <scope>NUCLEOTIDE SEQUENCE</scope>
    <source>
        <strain evidence="7">HOxNP-1</strain>
    </source>
</reference>
<dbReference type="CDD" id="cd01949">
    <property type="entry name" value="GGDEF"/>
    <property type="match status" value="1"/>
</dbReference>
<dbReference type="InterPro" id="IPR000700">
    <property type="entry name" value="PAS-assoc_C"/>
</dbReference>
<dbReference type="SMART" id="SM00086">
    <property type="entry name" value="PAC"/>
    <property type="match status" value="2"/>
</dbReference>
<dbReference type="Gene3D" id="3.30.450.40">
    <property type="match status" value="2"/>
</dbReference>
<feature type="transmembrane region" description="Helical" evidence="2">
    <location>
        <begin position="12"/>
        <end position="32"/>
    </location>
</feature>
<dbReference type="InterPro" id="IPR003018">
    <property type="entry name" value="GAF"/>
</dbReference>
<dbReference type="Pfam" id="PF13426">
    <property type="entry name" value="PAS_9"/>
    <property type="match status" value="2"/>
</dbReference>
<feature type="transmembrane region" description="Helical" evidence="2">
    <location>
        <begin position="123"/>
        <end position="142"/>
    </location>
</feature>
<dbReference type="EMBL" id="CP098248">
    <property type="protein sequence ID" value="WAV96357.1"/>
    <property type="molecule type" value="Genomic_DNA"/>
</dbReference>
<evidence type="ECO:0000259" key="6">
    <source>
        <dbReference type="PROSITE" id="PS50887"/>
    </source>
</evidence>
<dbReference type="InterPro" id="IPR043128">
    <property type="entry name" value="Rev_trsase/Diguanyl_cyclase"/>
</dbReference>
<gene>
    <name evidence="7" type="ORF">NB645_05765</name>
</gene>
<dbReference type="NCBIfam" id="TIGR00254">
    <property type="entry name" value="GGDEF"/>
    <property type="match status" value="1"/>
</dbReference>
<dbReference type="SUPFAM" id="SSF55781">
    <property type="entry name" value="GAF domain-like"/>
    <property type="match status" value="2"/>
</dbReference>
<dbReference type="PANTHER" id="PTHR44757:SF2">
    <property type="entry name" value="BIOFILM ARCHITECTURE MAINTENANCE PROTEIN MBAA"/>
    <property type="match status" value="1"/>
</dbReference>
<dbReference type="InterPro" id="IPR029787">
    <property type="entry name" value="Nucleotide_cyclase"/>
</dbReference>
<dbReference type="PROSITE" id="PS50883">
    <property type="entry name" value="EAL"/>
    <property type="match status" value="1"/>
</dbReference>
<dbReference type="PROSITE" id="PS50113">
    <property type="entry name" value="PAC"/>
    <property type="match status" value="2"/>
</dbReference>
<keyword evidence="2" id="KW-1133">Transmembrane helix</keyword>
<dbReference type="PROSITE" id="PS50112">
    <property type="entry name" value="PAS"/>
    <property type="match status" value="1"/>
</dbReference>
<dbReference type="RefSeq" id="WP_269263835.1">
    <property type="nucleotide sequence ID" value="NZ_CP098248.1"/>
</dbReference>
<feature type="domain" description="GGDEF" evidence="6">
    <location>
        <begin position="1098"/>
        <end position="1230"/>
    </location>
</feature>
<dbReference type="InterPro" id="IPR029016">
    <property type="entry name" value="GAF-like_dom_sf"/>
</dbReference>
<dbReference type="SMART" id="SM00065">
    <property type="entry name" value="GAF"/>
    <property type="match status" value="1"/>
</dbReference>
<dbReference type="SMART" id="SM00091">
    <property type="entry name" value="PAS"/>
    <property type="match status" value="2"/>
</dbReference>
<proteinExistence type="predicted"/>
<dbReference type="Pfam" id="PF00990">
    <property type="entry name" value="GGDEF"/>
    <property type="match status" value="1"/>
</dbReference>
<feature type="transmembrane region" description="Helical" evidence="2">
    <location>
        <begin position="397"/>
        <end position="421"/>
    </location>
</feature>
<evidence type="ECO:0000313" key="7">
    <source>
        <dbReference type="EMBL" id="WAV96357.1"/>
    </source>
</evidence>
<sequence length="1498" mass="172107">MADWEKDGYFLLLFASRVFYAVVSSLVFFFFFQKIRTFPSFGKWRLTPARLAGINFLFCLSWIAFIRLVAYFTLDDPVLRANFIYISGLLLIGCTSVFLFLLMNSIQNPTNTFSLSPRNIVRIILVFICLILTIPVISFVIIELMAPQIEKNAFEELEISANSQTKQIEGWLNEREYSTFLTLTTSSFIDDVKKLYIYKTPDALTAITGRLESLKMAQQYDSMVLLDARRKPLLSLGTPVDKASLYRWFSGTQGKTYEELNKKNIYRNDFIVPLHFFNTNIPLGWIYISLDRHAYLSAYLEHWVKDITRKRIVLICKDGDSYHSYQIRQNDGKPSVIVNDVTDTVLTQAFKENKHRVKGSMTDGENILAAWHSVKGMEWYVVARIDRQNLMAPLRSMAFWFNLAVTTFLLSAGLVLMFIWYMVQRSRSMASELREKQLLDNFYTLPFIGMGILSVTLDKWIHFNDTLCDIFGYSREEFSKKGWQELCGQPCTEVPSTLEALRHRDSSTLTEEKTFRRKNGETATAEVHLRCVVKPDGTLDYFVVTVEDITERKKAQNQIYRLTQIYATLSHCNQAMVHSKTEKDLFERICYGIVNYSAGRFKVAWIGLIDEKSEKIDMVVSHGIPDELIDSIQTMRIVTGLDSMKNDSPAAVALRENKVLWIQDIRKIPAMIHWTEMLEKIAIRSLAVFPLYQSGKSVGILKVYSSEPNAYDDQSKNLLNEMVSDLNFALDNFEHEAVRQRTAKELEKSERNYRRLYMERMEAEDEIRHLNRLYAVLSQCNQSIIRCKNEQELFAQICNDIVEYGQIDFVWVGLINRKTQDITPVACAGEQPEYLNGLYINTLPTHPAGQGPAGMAIHENRPVWIQDFPNELSLERWREHIMQFNWRSAAILPLHRNSHVIGAIFLYANISDAFTEPSRRLLLELMEDIDFALEHFEKEEQLQLSAQIFAQSSEGIMLLDASGNIVMINKAFSHITGYTENEVLGKNPRMLASGQHDRNFYATMWETIDREGRWQGEIWNRRKNGAIYPEWLLIQTMRDSRNNLTHYIGTFTDLTERKETEERVKWLAHFDPLTELPNRTLLHIRSNLAISLAQRRHEPLALMFLDLDNFKNVNDSLGHGIGDELLKQFADRLSTSIREQDTISRLGGDEFVMILPGTDTDGAAYLAKRLLGIAARQYNIERHEINLTVSIGIAMYPTDGTDFDTLWRSADAAMYRAKQTGRNDYCFFTTEMQARSARTLQIDNALRRALERHQFNLVYQPQLSLDTNQIVGFEALIRWNHPQFGNIPPDEFIPIAESNGQIIPIGEWVLKTAVRQLRTWRDNGLYDFTISVNLSAVQFRHHRLPELIMNILDEAGVPPECLQLELTEGVAMENPIAAITVIEELRKKGINISIDDFGTGYSSLTYLKRFDLYSLKIDRSFVQDIPADTEDMAIISAVISLAGSLDMRTVAEGVESREQLEFLRSKGCTEIQGYYLSRPLAADDVAAFLGNGYTEAKA</sequence>
<dbReference type="InterPro" id="IPR035965">
    <property type="entry name" value="PAS-like_dom_sf"/>
</dbReference>
<dbReference type="InterPro" id="IPR052155">
    <property type="entry name" value="Biofilm_reg_signaling"/>
</dbReference>
<dbReference type="Pfam" id="PF13185">
    <property type="entry name" value="GAF_2"/>
    <property type="match status" value="2"/>
</dbReference>
<feature type="coiled-coil region" evidence="1">
    <location>
        <begin position="739"/>
        <end position="773"/>
    </location>
</feature>
<feature type="domain" description="PAS" evidence="3">
    <location>
        <begin position="938"/>
        <end position="987"/>
    </location>
</feature>
<keyword evidence="8" id="KW-1185">Reference proteome</keyword>